<reference evidence="1" key="2">
    <citation type="submission" date="2021-01" db="EMBL/GenBank/DDBJ databases">
        <authorList>
            <person name="Schikora-Tamarit M.A."/>
        </authorList>
    </citation>
    <scope>NUCLEOTIDE SEQUENCE</scope>
    <source>
        <strain evidence="1">NCAIM Y.01608</strain>
    </source>
</reference>
<organism evidence="1 2">
    <name type="scientific">Ogataea polymorpha</name>
    <dbReference type="NCBI Taxonomy" id="460523"/>
    <lineage>
        <taxon>Eukaryota</taxon>
        <taxon>Fungi</taxon>
        <taxon>Dikarya</taxon>
        <taxon>Ascomycota</taxon>
        <taxon>Saccharomycotina</taxon>
        <taxon>Pichiomycetes</taxon>
        <taxon>Pichiales</taxon>
        <taxon>Pichiaceae</taxon>
        <taxon>Ogataea</taxon>
    </lineage>
</organism>
<sequence length="409" mass="46662">MSLSTKYQVDPKIPSVLPFEKMYSIQIGDRLFRLSGASISFDSPSYFTSFFGRKENESKVLTVDRSSAVFDKICSHLQGYCIRADNEYELMHLYADATYFSLQKLLKQLSEDFYYCNVGGLSFRFPQDLVAGEGNSPNYFTVAYQTTFQSPYFRGELKDVIRPPPQSPIVVKRSAKLFTDLLNALSTGRICVDNEHHRRQLLAECRYYRFLALEQKLIPHKIQTNPFTHCEEIVVALADVKKDRLSITCAGPAVYKRPFVDTKARVLVLQIDSEEASLLIHTELSFVNLLFTGATARRLYTLLSPLDGDLYESTVLEDGSVQEKLRMFVSLDECSFTLNGHETKKNWYMDFFAGGSEHTQSLNGDVIDVKLLRSQWTVNSKDQGRLWFNGVLADGVLDVAHFNRRRGFL</sequence>
<evidence type="ECO:0000313" key="2">
    <source>
        <dbReference type="Proteomes" id="UP000788993"/>
    </source>
</evidence>
<dbReference type="EMBL" id="JAEUBD010001178">
    <property type="protein sequence ID" value="KAH3665049.1"/>
    <property type="molecule type" value="Genomic_DNA"/>
</dbReference>
<comment type="caution">
    <text evidence="1">The sequence shown here is derived from an EMBL/GenBank/DDBJ whole genome shotgun (WGS) entry which is preliminary data.</text>
</comment>
<keyword evidence="2" id="KW-1185">Reference proteome</keyword>
<protein>
    <submittedName>
        <fullName evidence="1">Uncharacterized protein</fullName>
    </submittedName>
</protein>
<dbReference type="SUPFAM" id="SSF54695">
    <property type="entry name" value="POZ domain"/>
    <property type="match status" value="2"/>
</dbReference>
<dbReference type="InterPro" id="IPR011333">
    <property type="entry name" value="SKP1/BTB/POZ_sf"/>
</dbReference>
<proteinExistence type="predicted"/>
<dbReference type="PANTHER" id="PTHR31758:SF2">
    <property type="entry name" value="BTB_POZ DOMAIN-CONTAINING PROTEIN YLR108C"/>
    <property type="match status" value="1"/>
</dbReference>
<gene>
    <name evidence="1" type="ORF">OGATHE_003864</name>
</gene>
<dbReference type="PANTHER" id="PTHR31758">
    <property type="entry name" value="BTB/POZ DOMAIN-CONTAINING PROTEIN YLR108C"/>
    <property type="match status" value="1"/>
</dbReference>
<accession>A0A1B7SF21</accession>
<dbReference type="AlphaFoldDB" id="A0A1B7SF21"/>
<name>A0A1B7SF21_9ASCO</name>
<dbReference type="Proteomes" id="UP000788993">
    <property type="component" value="Unassembled WGS sequence"/>
</dbReference>
<evidence type="ECO:0000313" key="1">
    <source>
        <dbReference type="EMBL" id="KAH3665049.1"/>
    </source>
</evidence>
<reference evidence="1" key="1">
    <citation type="journal article" date="2021" name="Open Biol.">
        <title>Shared evolutionary footprints suggest mitochondrial oxidative damage underlies multiple complex I losses in fungi.</title>
        <authorList>
            <person name="Schikora-Tamarit M.A."/>
            <person name="Marcet-Houben M."/>
            <person name="Nosek J."/>
            <person name="Gabaldon T."/>
        </authorList>
    </citation>
    <scope>NUCLEOTIDE SEQUENCE</scope>
    <source>
        <strain evidence="1">NCAIM Y.01608</strain>
    </source>
</reference>
<dbReference type="RefSeq" id="XP_018210041.1">
    <property type="nucleotide sequence ID" value="XM_018357342.1"/>
</dbReference>
<dbReference type="Gene3D" id="3.30.710.10">
    <property type="entry name" value="Potassium Channel Kv1.1, Chain A"/>
    <property type="match status" value="2"/>
</dbReference>